<evidence type="ECO:0000256" key="2">
    <source>
        <dbReference type="ARBA" id="ARBA00023125"/>
    </source>
</evidence>
<dbReference type="AlphaFoldDB" id="A0A561VZL4"/>
<keyword evidence="6" id="KW-1185">Reference proteome</keyword>
<dbReference type="InterPro" id="IPR001845">
    <property type="entry name" value="HTH_ArsR_DNA-bd_dom"/>
</dbReference>
<reference evidence="5 6" key="1">
    <citation type="submission" date="2019-06" db="EMBL/GenBank/DDBJ databases">
        <title>Sequencing the genomes of 1000 actinobacteria strains.</title>
        <authorList>
            <person name="Klenk H.-P."/>
        </authorList>
    </citation>
    <scope>NUCLEOTIDE SEQUENCE [LARGE SCALE GENOMIC DNA]</scope>
    <source>
        <strain evidence="5 6">DSM 45885</strain>
    </source>
</reference>
<dbReference type="Pfam" id="PF12840">
    <property type="entry name" value="HTH_20"/>
    <property type="match status" value="1"/>
</dbReference>
<dbReference type="InterPro" id="IPR036390">
    <property type="entry name" value="WH_DNA-bd_sf"/>
</dbReference>
<evidence type="ECO:0000259" key="4">
    <source>
        <dbReference type="SMART" id="SM00418"/>
    </source>
</evidence>
<keyword evidence="3" id="KW-0804">Transcription</keyword>
<dbReference type="PANTHER" id="PTHR33154:SF33">
    <property type="entry name" value="TRANSCRIPTIONAL REPRESSOR SDPR"/>
    <property type="match status" value="1"/>
</dbReference>
<organism evidence="5 6">
    <name type="scientific">Micromonospora taraxaci</name>
    <dbReference type="NCBI Taxonomy" id="1316803"/>
    <lineage>
        <taxon>Bacteria</taxon>
        <taxon>Bacillati</taxon>
        <taxon>Actinomycetota</taxon>
        <taxon>Actinomycetes</taxon>
        <taxon>Micromonosporales</taxon>
        <taxon>Micromonosporaceae</taxon>
        <taxon>Micromonospora</taxon>
    </lineage>
</organism>
<gene>
    <name evidence="5" type="ORF">FHU34_112395</name>
</gene>
<evidence type="ECO:0000256" key="1">
    <source>
        <dbReference type="ARBA" id="ARBA00023015"/>
    </source>
</evidence>
<dbReference type="Proteomes" id="UP000317685">
    <property type="component" value="Unassembled WGS sequence"/>
</dbReference>
<evidence type="ECO:0000256" key="3">
    <source>
        <dbReference type="ARBA" id="ARBA00023163"/>
    </source>
</evidence>
<dbReference type="RefSeq" id="WP_167524804.1">
    <property type="nucleotide sequence ID" value="NZ_JBEZJF010000032.1"/>
</dbReference>
<comment type="caution">
    <text evidence="5">The sequence shown here is derived from an EMBL/GenBank/DDBJ whole genome shotgun (WGS) entry which is preliminary data.</text>
</comment>
<dbReference type="PANTHER" id="PTHR33154">
    <property type="entry name" value="TRANSCRIPTIONAL REGULATOR, ARSR FAMILY"/>
    <property type="match status" value="1"/>
</dbReference>
<dbReference type="Gene3D" id="1.10.10.10">
    <property type="entry name" value="Winged helix-like DNA-binding domain superfamily/Winged helix DNA-binding domain"/>
    <property type="match status" value="1"/>
</dbReference>
<dbReference type="GO" id="GO:0003700">
    <property type="term" value="F:DNA-binding transcription factor activity"/>
    <property type="evidence" value="ECO:0007669"/>
    <property type="project" value="InterPro"/>
</dbReference>
<evidence type="ECO:0000313" key="5">
    <source>
        <dbReference type="EMBL" id="TWG17054.1"/>
    </source>
</evidence>
<dbReference type="GeneID" id="300132059"/>
<dbReference type="SMART" id="SM00418">
    <property type="entry name" value="HTH_ARSR"/>
    <property type="match status" value="1"/>
</dbReference>
<dbReference type="InterPro" id="IPR051081">
    <property type="entry name" value="HTH_MetalResp_TranReg"/>
</dbReference>
<proteinExistence type="predicted"/>
<evidence type="ECO:0000313" key="6">
    <source>
        <dbReference type="Proteomes" id="UP000317685"/>
    </source>
</evidence>
<accession>A0A561VZL4</accession>
<name>A0A561VZL4_9ACTN</name>
<dbReference type="InterPro" id="IPR036388">
    <property type="entry name" value="WH-like_DNA-bd_sf"/>
</dbReference>
<dbReference type="GO" id="GO:0003677">
    <property type="term" value="F:DNA binding"/>
    <property type="evidence" value="ECO:0007669"/>
    <property type="project" value="UniProtKB-KW"/>
</dbReference>
<sequence length="195" mass="21170">MSSTSVTDVEGLRALAHPARLRILDLLRVHDRLTASECAAQLKLSPKSCSYHLHVLAKQGLVEQGSPLAEDTRQRPWQRRFDEVWMPPPGKTGGADSDNARTDAIGAAARHDLALFLSFLASPEAGSDDWASSTTVHTRTVLMTPAELKAWGEAVEEITRCHVEKASRTRHDGRSPVRLAVRGFAQTAPGTGTAE</sequence>
<dbReference type="SUPFAM" id="SSF46785">
    <property type="entry name" value="Winged helix' DNA-binding domain"/>
    <property type="match status" value="1"/>
</dbReference>
<keyword evidence="1" id="KW-0805">Transcription regulation</keyword>
<feature type="domain" description="HTH arsR-type" evidence="4">
    <location>
        <begin position="10"/>
        <end position="110"/>
    </location>
</feature>
<dbReference type="PRINTS" id="PR00778">
    <property type="entry name" value="HTHARSR"/>
</dbReference>
<protein>
    <submittedName>
        <fullName evidence="5">Helix-turn-helix protein</fullName>
    </submittedName>
</protein>
<dbReference type="EMBL" id="VIWZ01000001">
    <property type="protein sequence ID" value="TWG17054.1"/>
    <property type="molecule type" value="Genomic_DNA"/>
</dbReference>
<dbReference type="CDD" id="cd00090">
    <property type="entry name" value="HTH_ARSR"/>
    <property type="match status" value="1"/>
</dbReference>
<keyword evidence="2" id="KW-0238">DNA-binding</keyword>
<dbReference type="InterPro" id="IPR011991">
    <property type="entry name" value="ArsR-like_HTH"/>
</dbReference>